<protein>
    <submittedName>
        <fullName evidence="1">Histidine phosphatase family protein</fullName>
    </submittedName>
</protein>
<dbReference type="Gene3D" id="3.40.50.1240">
    <property type="entry name" value="Phosphoglycerate mutase-like"/>
    <property type="match status" value="1"/>
</dbReference>
<dbReference type="InterPro" id="IPR029033">
    <property type="entry name" value="His_PPase_superfam"/>
</dbReference>
<dbReference type="InterPro" id="IPR013078">
    <property type="entry name" value="His_Pase_superF_clade-1"/>
</dbReference>
<organism evidence="1 2">
    <name type="scientific">Paracoccus cavernae</name>
    <dbReference type="NCBI Taxonomy" id="1571207"/>
    <lineage>
        <taxon>Bacteria</taxon>
        <taxon>Pseudomonadati</taxon>
        <taxon>Pseudomonadota</taxon>
        <taxon>Alphaproteobacteria</taxon>
        <taxon>Rhodobacterales</taxon>
        <taxon>Paracoccaceae</taxon>
        <taxon>Paracoccus</taxon>
    </lineage>
</organism>
<accession>A0ABT8D508</accession>
<reference evidence="2" key="1">
    <citation type="journal article" date="2019" name="Int. J. Syst. Evol. Microbiol.">
        <title>The Global Catalogue of Microorganisms (GCM) 10K type strain sequencing project: providing services to taxonomists for standard genome sequencing and annotation.</title>
        <authorList>
            <consortium name="The Broad Institute Genomics Platform"/>
            <consortium name="The Broad Institute Genome Sequencing Center for Infectious Disease"/>
            <person name="Wu L."/>
            <person name="Ma J."/>
        </authorList>
    </citation>
    <scope>NUCLEOTIDE SEQUENCE [LARGE SCALE GENOMIC DNA]</scope>
    <source>
        <strain evidence="2">CECT 8482</strain>
    </source>
</reference>
<dbReference type="Proteomes" id="UP001243846">
    <property type="component" value="Unassembled WGS sequence"/>
</dbReference>
<evidence type="ECO:0000313" key="1">
    <source>
        <dbReference type="EMBL" id="MDN3711008.1"/>
    </source>
</evidence>
<proteinExistence type="predicted"/>
<name>A0ABT8D508_9RHOB</name>
<evidence type="ECO:0000313" key="2">
    <source>
        <dbReference type="Proteomes" id="UP001243846"/>
    </source>
</evidence>
<sequence>MPTGENFSGLEARVRSFLDDLPGPALIVTHGITLRMFRVIAMGLPVSQIAQMPVKQGAVHLVKDGRHSILN</sequence>
<dbReference type="SUPFAM" id="SSF53254">
    <property type="entry name" value="Phosphoglycerate mutase-like"/>
    <property type="match status" value="1"/>
</dbReference>
<gene>
    <name evidence="1" type="ORF">QWZ10_02800</name>
</gene>
<dbReference type="EMBL" id="JAUFRC010000001">
    <property type="protein sequence ID" value="MDN3711008.1"/>
    <property type="molecule type" value="Genomic_DNA"/>
</dbReference>
<keyword evidence="2" id="KW-1185">Reference proteome</keyword>
<comment type="caution">
    <text evidence="1">The sequence shown here is derived from an EMBL/GenBank/DDBJ whole genome shotgun (WGS) entry which is preliminary data.</text>
</comment>
<dbReference type="Pfam" id="PF00300">
    <property type="entry name" value="His_Phos_1"/>
    <property type="match status" value="1"/>
</dbReference>